<organism evidence="3 4">
    <name type="scientific">Litoreibacter janthinus</name>
    <dbReference type="NCBI Taxonomy" id="670154"/>
    <lineage>
        <taxon>Bacteria</taxon>
        <taxon>Pseudomonadati</taxon>
        <taxon>Pseudomonadota</taxon>
        <taxon>Alphaproteobacteria</taxon>
        <taxon>Rhodobacterales</taxon>
        <taxon>Roseobacteraceae</taxon>
        <taxon>Litoreibacter</taxon>
    </lineage>
</organism>
<dbReference type="Pfam" id="PF07331">
    <property type="entry name" value="TctB"/>
    <property type="match status" value="1"/>
</dbReference>
<dbReference type="InterPro" id="IPR009936">
    <property type="entry name" value="DUF1468"/>
</dbReference>
<feature type="domain" description="DUF1468" evidence="2">
    <location>
        <begin position="8"/>
        <end position="141"/>
    </location>
</feature>
<name>A0A1I6GT11_9RHOB</name>
<dbReference type="STRING" id="670154.SAMN04488002_1927"/>
<dbReference type="RefSeq" id="WP_175500656.1">
    <property type="nucleotide sequence ID" value="NZ_FOYO01000001.1"/>
</dbReference>
<evidence type="ECO:0000313" key="4">
    <source>
        <dbReference type="Proteomes" id="UP000199658"/>
    </source>
</evidence>
<dbReference type="EMBL" id="FOYO01000001">
    <property type="protein sequence ID" value="SFR45177.1"/>
    <property type="molecule type" value="Genomic_DNA"/>
</dbReference>
<proteinExistence type="predicted"/>
<keyword evidence="1" id="KW-0812">Transmembrane</keyword>
<sequence length="142" mass="15442">MSNMTDRLSGAFFLVFGLAMFFLVIPEYVEDPQGGNLSPKTMPNIVAWVLAICGGLLVLRPTNHAAPDARFFLKTTAYVAILGGAIYTMSLVGFLYVAPVLALVLMLMIGERRPLWLGVGVVLMPAAIWFLVTQLLERALPG</sequence>
<keyword evidence="1" id="KW-1133">Transmembrane helix</keyword>
<protein>
    <submittedName>
        <fullName evidence="3">Putative tricarboxylic transport membrane protein</fullName>
    </submittedName>
</protein>
<accession>A0A1I6GT11</accession>
<dbReference type="Proteomes" id="UP000199658">
    <property type="component" value="Unassembled WGS sequence"/>
</dbReference>
<evidence type="ECO:0000259" key="2">
    <source>
        <dbReference type="Pfam" id="PF07331"/>
    </source>
</evidence>
<feature type="transmembrane region" description="Helical" evidence="1">
    <location>
        <begin position="12"/>
        <end position="29"/>
    </location>
</feature>
<evidence type="ECO:0000256" key="1">
    <source>
        <dbReference type="SAM" id="Phobius"/>
    </source>
</evidence>
<feature type="transmembrane region" description="Helical" evidence="1">
    <location>
        <begin position="41"/>
        <end position="59"/>
    </location>
</feature>
<keyword evidence="1" id="KW-0472">Membrane</keyword>
<reference evidence="4" key="1">
    <citation type="submission" date="2016-10" db="EMBL/GenBank/DDBJ databases">
        <authorList>
            <person name="Varghese N."/>
            <person name="Submissions S."/>
        </authorList>
    </citation>
    <scope>NUCLEOTIDE SEQUENCE [LARGE SCALE GENOMIC DNA]</scope>
    <source>
        <strain evidence="4">DSM 26921</strain>
    </source>
</reference>
<keyword evidence="4" id="KW-1185">Reference proteome</keyword>
<gene>
    <name evidence="3" type="ORF">SAMN04488002_1927</name>
</gene>
<evidence type="ECO:0000313" key="3">
    <source>
        <dbReference type="EMBL" id="SFR45177.1"/>
    </source>
</evidence>
<feature type="transmembrane region" description="Helical" evidence="1">
    <location>
        <begin position="79"/>
        <end position="109"/>
    </location>
</feature>
<feature type="transmembrane region" description="Helical" evidence="1">
    <location>
        <begin position="115"/>
        <end position="136"/>
    </location>
</feature>
<dbReference type="AlphaFoldDB" id="A0A1I6GT11"/>